<name>A0A238JGZ4_9RHOB</name>
<reference evidence="2" key="1">
    <citation type="submission" date="2017-05" db="EMBL/GenBank/DDBJ databases">
        <authorList>
            <person name="Rodrigo-Torres L."/>
            <person name="Arahal R. D."/>
            <person name="Lucena T."/>
        </authorList>
    </citation>
    <scope>NUCLEOTIDE SEQUENCE [LARGE SCALE GENOMIC DNA]</scope>
    <source>
        <strain evidence="2">CECT 8649</strain>
    </source>
</reference>
<dbReference type="Proteomes" id="UP000225972">
    <property type="component" value="Unassembled WGS sequence"/>
</dbReference>
<gene>
    <name evidence="1" type="ORF">TRP8649_03620</name>
</gene>
<protein>
    <submittedName>
        <fullName evidence="1">Uncharacterized protein</fullName>
    </submittedName>
</protein>
<sequence>MIHSLRGFAATICVIVGMGVTPLAAQETEPGDLAKIVEDIAASREATLARIQELSDGIDAAGLKLEEADKTFDEMIETLKAHAAIGAADGTYITRLEAFEQAALADAADAKVEGFLDFEEIFLEDAKVFSDQGEVLKREFEALDRRIRAVEAERTRVKFLIKAKRYDQIQKLFDDATGIIKEGTERVGEVEKALRERDPNLVEN</sequence>
<dbReference type="RefSeq" id="WP_133840827.1">
    <property type="nucleotide sequence ID" value="NZ_FXXP01000002.1"/>
</dbReference>
<proteinExistence type="predicted"/>
<dbReference type="AlphaFoldDB" id="A0A238JGZ4"/>
<evidence type="ECO:0000313" key="2">
    <source>
        <dbReference type="Proteomes" id="UP000225972"/>
    </source>
</evidence>
<evidence type="ECO:0000313" key="1">
    <source>
        <dbReference type="EMBL" id="SMX29484.1"/>
    </source>
</evidence>
<dbReference type="OrthoDB" id="7835940at2"/>
<accession>A0A238JGZ4</accession>
<keyword evidence="2" id="KW-1185">Reference proteome</keyword>
<organism evidence="1 2">
    <name type="scientific">Pelagimonas phthalicica</name>
    <dbReference type="NCBI Taxonomy" id="1037362"/>
    <lineage>
        <taxon>Bacteria</taxon>
        <taxon>Pseudomonadati</taxon>
        <taxon>Pseudomonadota</taxon>
        <taxon>Alphaproteobacteria</taxon>
        <taxon>Rhodobacterales</taxon>
        <taxon>Roseobacteraceae</taxon>
        <taxon>Pelagimonas</taxon>
    </lineage>
</organism>
<dbReference type="EMBL" id="FXXP01000002">
    <property type="protein sequence ID" value="SMX29484.1"/>
    <property type="molecule type" value="Genomic_DNA"/>
</dbReference>